<accession>A0A7C4NPI2</accession>
<feature type="transmembrane region" description="Helical" evidence="1">
    <location>
        <begin position="7"/>
        <end position="30"/>
    </location>
</feature>
<feature type="transmembrane region" description="Helical" evidence="1">
    <location>
        <begin position="36"/>
        <end position="54"/>
    </location>
</feature>
<keyword evidence="1" id="KW-0472">Membrane</keyword>
<gene>
    <name evidence="3" type="ORF">ENU08_03705</name>
    <name evidence="2" type="ORF">ENU41_04755</name>
</gene>
<protein>
    <submittedName>
        <fullName evidence="3">Uncharacterized protein</fullName>
    </submittedName>
</protein>
<comment type="caution">
    <text evidence="3">The sequence shown here is derived from an EMBL/GenBank/DDBJ whole genome shotgun (WGS) entry which is preliminary data.</text>
</comment>
<keyword evidence="1" id="KW-1133">Transmembrane helix</keyword>
<sequence length="72" mass="8376">MVYSYFLYINILSMLIYLAIVILMVFIAFNECKGNILIHGILAAIPPFGVIPLFHDILMIKRMSTEEDKRRQ</sequence>
<organism evidence="3">
    <name type="scientific">Ignisphaera aggregans</name>
    <dbReference type="NCBI Taxonomy" id="334771"/>
    <lineage>
        <taxon>Archaea</taxon>
        <taxon>Thermoproteota</taxon>
        <taxon>Thermoprotei</taxon>
        <taxon>Desulfurococcales</taxon>
        <taxon>Desulfurococcaceae</taxon>
        <taxon>Ignisphaera</taxon>
    </lineage>
</organism>
<reference evidence="3" key="1">
    <citation type="journal article" date="2020" name="mSystems">
        <title>Genome- and Community-Level Interaction Insights into Carbon Utilization and Element Cycling Functions of Hydrothermarchaeota in Hydrothermal Sediment.</title>
        <authorList>
            <person name="Zhou Z."/>
            <person name="Liu Y."/>
            <person name="Xu W."/>
            <person name="Pan J."/>
            <person name="Luo Z.H."/>
            <person name="Li M."/>
        </authorList>
    </citation>
    <scope>NUCLEOTIDE SEQUENCE [LARGE SCALE GENOMIC DNA]</scope>
    <source>
        <strain evidence="3">SpSt-637</strain>
        <strain evidence="2">SpSt-667</strain>
    </source>
</reference>
<proteinExistence type="predicted"/>
<name>A0A7C4NPI2_9CREN</name>
<keyword evidence="1" id="KW-0812">Transmembrane</keyword>
<evidence type="ECO:0000256" key="1">
    <source>
        <dbReference type="SAM" id="Phobius"/>
    </source>
</evidence>
<dbReference type="AlphaFoldDB" id="A0A7C4NPI2"/>
<dbReference type="EMBL" id="DTBD01000025">
    <property type="protein sequence ID" value="HGQ64330.1"/>
    <property type="molecule type" value="Genomic_DNA"/>
</dbReference>
<dbReference type="EMBL" id="DTCK01000034">
    <property type="protein sequence ID" value="HGQ35969.1"/>
    <property type="molecule type" value="Genomic_DNA"/>
</dbReference>
<evidence type="ECO:0000313" key="2">
    <source>
        <dbReference type="EMBL" id="HGQ35969.1"/>
    </source>
</evidence>
<evidence type="ECO:0000313" key="3">
    <source>
        <dbReference type="EMBL" id="HGQ64330.1"/>
    </source>
</evidence>